<name>D0LVC8_HALO1</name>
<dbReference type="Pfam" id="PF13439">
    <property type="entry name" value="Glyco_transf_4"/>
    <property type="match status" value="1"/>
</dbReference>
<dbReference type="Gene3D" id="3.40.50.2000">
    <property type="entry name" value="Glycogen Phosphorylase B"/>
    <property type="match status" value="2"/>
</dbReference>
<dbReference type="Proteomes" id="UP000001880">
    <property type="component" value="Chromosome"/>
</dbReference>
<evidence type="ECO:0000313" key="2">
    <source>
        <dbReference type="EMBL" id="ACY17489.1"/>
    </source>
</evidence>
<evidence type="ECO:0000259" key="1">
    <source>
        <dbReference type="Pfam" id="PF13439"/>
    </source>
</evidence>
<accession>D0LVC8</accession>
<proteinExistence type="predicted"/>
<dbReference type="CAZy" id="GT4">
    <property type="family name" value="Glycosyltransferase Family 4"/>
</dbReference>
<keyword evidence="3" id="KW-1185">Reference proteome</keyword>
<dbReference type="KEGG" id="hoh:Hoch_5000"/>
<dbReference type="PANTHER" id="PTHR45947">
    <property type="entry name" value="SULFOQUINOVOSYL TRANSFERASE SQD2"/>
    <property type="match status" value="1"/>
</dbReference>
<dbReference type="HOGENOM" id="CLU_009583_0_3_7"/>
<dbReference type="STRING" id="502025.Hoch_5000"/>
<protein>
    <submittedName>
        <fullName evidence="2">Glycosyl transferase group 1</fullName>
    </submittedName>
</protein>
<sequence>MRYARGLMRPMTIAHVLGSFGMGGAERVALDLASAQRSLGLDVLAVSFAGGSEGPLGPMFREAGIPVHTIPKRPGIDLTLPPRVARLLVRERVAVLHTHNPQPLIYAAPAGRAVGTAVVHTKHGEGHMGSSGEKSLRRLTAPFAQIFVAVSEETAAQARAQRDCPLERLTVVPNGIGLGRFAPDDEIRREVRAELGISEDAWVVGTVGRVDDNKNQSALVRAMAPLLSDEVHLVLVGDGPAMDTLRAAREAVDRSDRVHILGRRTDANRLYRSFDVFALPSLSEGLPLVIPEAMACGLPVVSTAVGGIPAVVLDGETGLLVAPDDEVTMRAALAHLGSQRQRARAFGRAGRARALSEYSVERMSRDYLSLYERALDQAGPLTRAWRRRP</sequence>
<dbReference type="EMBL" id="CP001804">
    <property type="protein sequence ID" value="ACY17489.1"/>
    <property type="molecule type" value="Genomic_DNA"/>
</dbReference>
<dbReference type="InterPro" id="IPR050194">
    <property type="entry name" value="Glycosyltransferase_grp1"/>
</dbReference>
<dbReference type="SUPFAM" id="SSF53756">
    <property type="entry name" value="UDP-Glycosyltransferase/glycogen phosphorylase"/>
    <property type="match status" value="1"/>
</dbReference>
<dbReference type="InterPro" id="IPR028098">
    <property type="entry name" value="Glyco_trans_4-like_N"/>
</dbReference>
<feature type="domain" description="Glycosyltransferase subfamily 4-like N-terminal" evidence="1">
    <location>
        <begin position="22"/>
        <end position="177"/>
    </location>
</feature>
<reference evidence="2 3" key="1">
    <citation type="journal article" date="2010" name="Stand. Genomic Sci.">
        <title>Complete genome sequence of Haliangium ochraceum type strain (SMP-2).</title>
        <authorList>
            <consortium name="US DOE Joint Genome Institute (JGI-PGF)"/>
            <person name="Ivanova N."/>
            <person name="Daum C."/>
            <person name="Lang E."/>
            <person name="Abt B."/>
            <person name="Kopitz M."/>
            <person name="Saunders E."/>
            <person name="Lapidus A."/>
            <person name="Lucas S."/>
            <person name="Glavina Del Rio T."/>
            <person name="Nolan M."/>
            <person name="Tice H."/>
            <person name="Copeland A."/>
            <person name="Cheng J.F."/>
            <person name="Chen F."/>
            <person name="Bruce D."/>
            <person name="Goodwin L."/>
            <person name="Pitluck S."/>
            <person name="Mavromatis K."/>
            <person name="Pati A."/>
            <person name="Mikhailova N."/>
            <person name="Chen A."/>
            <person name="Palaniappan K."/>
            <person name="Land M."/>
            <person name="Hauser L."/>
            <person name="Chang Y.J."/>
            <person name="Jeffries C.D."/>
            <person name="Detter J.C."/>
            <person name="Brettin T."/>
            <person name="Rohde M."/>
            <person name="Goker M."/>
            <person name="Bristow J."/>
            <person name="Markowitz V."/>
            <person name="Eisen J.A."/>
            <person name="Hugenholtz P."/>
            <person name="Kyrpides N.C."/>
            <person name="Klenk H.P."/>
        </authorList>
    </citation>
    <scope>NUCLEOTIDE SEQUENCE [LARGE SCALE GENOMIC DNA]</scope>
    <source>
        <strain evidence="3">DSM 14365 / CIP 107738 / JCM 11303 / AJ 13395 / SMP-2</strain>
    </source>
</reference>
<dbReference type="Pfam" id="PF13692">
    <property type="entry name" value="Glyco_trans_1_4"/>
    <property type="match status" value="1"/>
</dbReference>
<dbReference type="eggNOG" id="COG0438">
    <property type="taxonomic scope" value="Bacteria"/>
</dbReference>
<dbReference type="GO" id="GO:0016757">
    <property type="term" value="F:glycosyltransferase activity"/>
    <property type="evidence" value="ECO:0007669"/>
    <property type="project" value="TreeGrafter"/>
</dbReference>
<evidence type="ECO:0000313" key="3">
    <source>
        <dbReference type="Proteomes" id="UP000001880"/>
    </source>
</evidence>
<dbReference type="PANTHER" id="PTHR45947:SF3">
    <property type="entry name" value="SULFOQUINOVOSYL TRANSFERASE SQD2"/>
    <property type="match status" value="1"/>
</dbReference>
<keyword evidence="2" id="KW-0808">Transferase</keyword>
<dbReference type="AlphaFoldDB" id="D0LVC8"/>
<gene>
    <name evidence="2" type="ordered locus">Hoch_5000</name>
</gene>
<organism evidence="2 3">
    <name type="scientific">Haliangium ochraceum (strain DSM 14365 / JCM 11303 / SMP-2)</name>
    <dbReference type="NCBI Taxonomy" id="502025"/>
    <lineage>
        <taxon>Bacteria</taxon>
        <taxon>Pseudomonadati</taxon>
        <taxon>Myxococcota</taxon>
        <taxon>Polyangia</taxon>
        <taxon>Haliangiales</taxon>
        <taxon>Kofleriaceae</taxon>
        <taxon>Haliangium</taxon>
    </lineage>
</organism>